<reference evidence="2" key="1">
    <citation type="journal article" date="2020" name="New Phytol.">
        <title>Comparative genomics reveals dynamic genome evolution in host specialist ectomycorrhizal fungi.</title>
        <authorList>
            <person name="Lofgren L.A."/>
            <person name="Nguyen N.H."/>
            <person name="Vilgalys R."/>
            <person name="Ruytinx J."/>
            <person name="Liao H.L."/>
            <person name="Branco S."/>
            <person name="Kuo A."/>
            <person name="LaButti K."/>
            <person name="Lipzen A."/>
            <person name="Andreopoulos W."/>
            <person name="Pangilinan J."/>
            <person name="Riley R."/>
            <person name="Hundley H."/>
            <person name="Na H."/>
            <person name="Barry K."/>
            <person name="Grigoriev I.V."/>
            <person name="Stajich J.E."/>
            <person name="Kennedy P.G."/>
        </authorList>
    </citation>
    <scope>NUCLEOTIDE SEQUENCE</scope>
    <source>
        <strain evidence="2">MN1</strain>
    </source>
</reference>
<comment type="caution">
    <text evidence="2">The sequence shown here is derived from an EMBL/GenBank/DDBJ whole genome shotgun (WGS) entry which is preliminary data.</text>
</comment>
<evidence type="ECO:0000313" key="2">
    <source>
        <dbReference type="EMBL" id="KAG1812579.1"/>
    </source>
</evidence>
<gene>
    <name evidence="2" type="ORF">BJ212DRAFT_1578759</name>
</gene>
<keyword evidence="3" id="KW-1185">Reference proteome</keyword>
<sequence>MLLIKELVAACPNADLLGSRVVETYLHVQLGTNAFDCARHDEAADHFTTAVNTSTLSSKFIHQIYEDLTVLFGWDLESLVLTTHQKRCQAFLSAGKYDEALEAHKCMMDAIDEKFKEQCSALAAHDDRILGAEIPGQEQSGFDAEHNFFHGMHQYSQNFLPRPQQRPRRLKRLRLAITRTPHSAPPPVSPTIAPPVAAAAALKTHLRHLFTRPPHHAIPPVVEVPFAKGKERNAAADAPGKDPNIVPYEDQDVDTTQPDPNIQQQQQVIAVHIDPGEHGGGKSCVCC</sequence>
<dbReference type="AlphaFoldDB" id="A0A9P7E6Q5"/>
<dbReference type="EMBL" id="JABBWG010000026">
    <property type="protein sequence ID" value="KAG1812579.1"/>
    <property type="molecule type" value="Genomic_DNA"/>
</dbReference>
<name>A0A9P7E6Q5_9AGAM</name>
<dbReference type="GeneID" id="64636242"/>
<proteinExistence type="predicted"/>
<dbReference type="Proteomes" id="UP000807769">
    <property type="component" value="Unassembled WGS sequence"/>
</dbReference>
<protein>
    <submittedName>
        <fullName evidence="2">Uncharacterized protein</fullName>
    </submittedName>
</protein>
<evidence type="ECO:0000313" key="3">
    <source>
        <dbReference type="Proteomes" id="UP000807769"/>
    </source>
</evidence>
<dbReference type="OrthoDB" id="2676195at2759"/>
<evidence type="ECO:0000256" key="1">
    <source>
        <dbReference type="SAM" id="MobiDB-lite"/>
    </source>
</evidence>
<accession>A0A9P7E6Q5</accession>
<dbReference type="RefSeq" id="XP_041190724.1">
    <property type="nucleotide sequence ID" value="XM_041342226.1"/>
</dbReference>
<feature type="region of interest" description="Disordered" evidence="1">
    <location>
        <begin position="232"/>
        <end position="258"/>
    </location>
</feature>
<organism evidence="2 3">
    <name type="scientific">Suillus subaureus</name>
    <dbReference type="NCBI Taxonomy" id="48587"/>
    <lineage>
        <taxon>Eukaryota</taxon>
        <taxon>Fungi</taxon>
        <taxon>Dikarya</taxon>
        <taxon>Basidiomycota</taxon>
        <taxon>Agaricomycotina</taxon>
        <taxon>Agaricomycetes</taxon>
        <taxon>Agaricomycetidae</taxon>
        <taxon>Boletales</taxon>
        <taxon>Suillineae</taxon>
        <taxon>Suillaceae</taxon>
        <taxon>Suillus</taxon>
    </lineage>
</organism>